<feature type="domain" description="Ig-like" evidence="14">
    <location>
        <begin position="2964"/>
        <end position="3052"/>
    </location>
</feature>
<dbReference type="PANTHER" id="PTHR35971:SF5">
    <property type="entry name" value="OBSCURIN LIKE CYTOSKELETAL ADAPTOR 1"/>
    <property type="match status" value="1"/>
</dbReference>
<dbReference type="Proteomes" id="UP001279410">
    <property type="component" value="Unassembled WGS sequence"/>
</dbReference>
<keyword evidence="4" id="KW-0963">Cytoplasm</keyword>
<dbReference type="FunFam" id="2.60.40.10:FF:001430">
    <property type="entry name" value="titin isoform X1"/>
    <property type="match status" value="1"/>
</dbReference>
<evidence type="ECO:0000313" key="15">
    <source>
        <dbReference type="EMBL" id="GLD68498.1"/>
    </source>
</evidence>
<dbReference type="FunFam" id="2.60.40.10:FF:001382">
    <property type="entry name" value="titin isoform X1"/>
    <property type="match status" value="1"/>
</dbReference>
<dbReference type="EMBL" id="BRZM01000137">
    <property type="protein sequence ID" value="GLD68498.1"/>
    <property type="molecule type" value="Genomic_DNA"/>
</dbReference>
<protein>
    <submittedName>
        <fullName evidence="15">Titin-like protein</fullName>
    </submittedName>
</protein>
<dbReference type="Gene3D" id="2.60.40.10">
    <property type="entry name" value="Immunoglobulins"/>
    <property type="match status" value="26"/>
</dbReference>
<accession>A0AAD3NA11</accession>
<feature type="domain" description="Ig-like" evidence="14">
    <location>
        <begin position="1896"/>
        <end position="1987"/>
    </location>
</feature>
<feature type="domain" description="Ig-like" evidence="14">
    <location>
        <begin position="1803"/>
        <end position="1892"/>
    </location>
</feature>
<keyword evidence="10" id="KW-1015">Disulfide bond</keyword>
<keyword evidence="16" id="KW-1185">Reference proteome</keyword>
<keyword evidence="11" id="KW-0539">Nucleus</keyword>
<dbReference type="GO" id="GO:0060298">
    <property type="term" value="P:positive regulation of sarcomere organization"/>
    <property type="evidence" value="ECO:0007669"/>
    <property type="project" value="UniProtKB-ARBA"/>
</dbReference>
<evidence type="ECO:0000256" key="5">
    <source>
        <dbReference type="ARBA" id="ARBA00022553"/>
    </source>
</evidence>
<comment type="similarity">
    <text evidence="3">Belongs to the protein kinase superfamily. CAMK Ser/Thr protein kinase family.</text>
</comment>
<keyword evidence="9" id="KW-0175">Coiled coil</keyword>
<gene>
    <name evidence="15" type="ORF">AKAME5_001981100</name>
</gene>
<dbReference type="GO" id="GO:0003007">
    <property type="term" value="P:heart morphogenesis"/>
    <property type="evidence" value="ECO:0007669"/>
    <property type="project" value="UniProtKB-ARBA"/>
</dbReference>
<dbReference type="PANTHER" id="PTHR35971">
    <property type="entry name" value="SI:DKEY-31G6.6"/>
    <property type="match status" value="1"/>
</dbReference>
<dbReference type="FunFam" id="2.60.40.10:FF:000629">
    <property type="entry name" value="Titin b"/>
    <property type="match status" value="1"/>
</dbReference>
<feature type="domain" description="Ig-like" evidence="14">
    <location>
        <begin position="706"/>
        <end position="788"/>
    </location>
</feature>
<dbReference type="GO" id="GO:0005634">
    <property type="term" value="C:nucleus"/>
    <property type="evidence" value="ECO:0007669"/>
    <property type="project" value="UniProtKB-SubCell"/>
</dbReference>
<dbReference type="FunFam" id="2.60.40.10:FF:000779">
    <property type="entry name" value="Titin b"/>
    <property type="match status" value="1"/>
</dbReference>
<dbReference type="FunFam" id="2.60.40.10:FF:000697">
    <property type="entry name" value="titin isoform X1"/>
    <property type="match status" value="1"/>
</dbReference>
<feature type="domain" description="Ig-like" evidence="14">
    <location>
        <begin position="3336"/>
        <end position="3425"/>
    </location>
</feature>
<evidence type="ECO:0000256" key="11">
    <source>
        <dbReference type="ARBA" id="ARBA00023242"/>
    </source>
</evidence>
<feature type="compositionally biased region" description="Polar residues" evidence="13">
    <location>
        <begin position="20"/>
        <end position="29"/>
    </location>
</feature>
<dbReference type="InterPro" id="IPR052385">
    <property type="entry name" value="Obscurin/Obscurin-like_Reg"/>
</dbReference>
<dbReference type="GO" id="GO:0045989">
    <property type="term" value="P:positive regulation of striated muscle contraction"/>
    <property type="evidence" value="ECO:0007669"/>
    <property type="project" value="UniProtKB-ARBA"/>
</dbReference>
<feature type="domain" description="Ig-like" evidence="14">
    <location>
        <begin position="2779"/>
        <end position="2874"/>
    </location>
</feature>
<dbReference type="FunFam" id="2.60.40.10:FF:000145">
    <property type="entry name" value="Myosin light chain kinase, smooth muscle"/>
    <property type="match status" value="1"/>
</dbReference>
<dbReference type="SMART" id="SM00409">
    <property type="entry name" value="IG"/>
    <property type="match status" value="26"/>
</dbReference>
<evidence type="ECO:0000313" key="16">
    <source>
        <dbReference type="Proteomes" id="UP001279410"/>
    </source>
</evidence>
<feature type="compositionally biased region" description="Low complexity" evidence="13">
    <location>
        <begin position="1139"/>
        <end position="1163"/>
    </location>
</feature>
<feature type="domain" description="Ig-like" evidence="14">
    <location>
        <begin position="1281"/>
        <end position="1371"/>
    </location>
</feature>
<dbReference type="InterPro" id="IPR013098">
    <property type="entry name" value="Ig_I-set"/>
</dbReference>
<keyword evidence="5" id="KW-0597">Phosphoprotein</keyword>
<feature type="region of interest" description="Disordered" evidence="13">
    <location>
        <begin position="1764"/>
        <end position="1786"/>
    </location>
</feature>
<dbReference type="InterPro" id="IPR036179">
    <property type="entry name" value="Ig-like_dom_sf"/>
</dbReference>
<feature type="domain" description="Ig-like" evidence="14">
    <location>
        <begin position="2604"/>
        <end position="2689"/>
    </location>
</feature>
<feature type="domain" description="Ig-like" evidence="14">
    <location>
        <begin position="1990"/>
        <end position="2081"/>
    </location>
</feature>
<evidence type="ECO:0000256" key="9">
    <source>
        <dbReference type="ARBA" id="ARBA00023054"/>
    </source>
</evidence>
<comment type="caution">
    <text evidence="15">The sequence shown here is derived from an EMBL/GenBank/DDBJ whole genome shotgun (WGS) entry which is preliminary data.</text>
</comment>
<evidence type="ECO:0000256" key="13">
    <source>
        <dbReference type="SAM" id="MobiDB-lite"/>
    </source>
</evidence>
<dbReference type="GO" id="GO:0055013">
    <property type="term" value="P:cardiac muscle cell development"/>
    <property type="evidence" value="ECO:0007669"/>
    <property type="project" value="UniProtKB-ARBA"/>
</dbReference>
<feature type="domain" description="Ig-like" evidence="14">
    <location>
        <begin position="103"/>
        <end position="195"/>
    </location>
</feature>
<dbReference type="InterPro" id="IPR003598">
    <property type="entry name" value="Ig_sub2"/>
</dbReference>
<reference evidence="15" key="1">
    <citation type="submission" date="2022-08" db="EMBL/GenBank/DDBJ databases">
        <title>Genome sequencing of akame (Lates japonicus).</title>
        <authorList>
            <person name="Hashiguchi Y."/>
            <person name="Takahashi H."/>
        </authorList>
    </citation>
    <scope>NUCLEOTIDE SEQUENCE</scope>
    <source>
        <strain evidence="15">Kochi</strain>
    </source>
</reference>
<dbReference type="FunFam" id="2.60.40.10:FF:000476">
    <property type="entry name" value="titin isoform X1"/>
    <property type="match status" value="1"/>
</dbReference>
<feature type="domain" description="Ig-like" evidence="14">
    <location>
        <begin position="201"/>
        <end position="289"/>
    </location>
</feature>
<proteinExistence type="inferred from homology"/>
<evidence type="ECO:0000256" key="12">
    <source>
        <dbReference type="ARBA" id="ARBA00023319"/>
    </source>
</evidence>
<name>A0AAD3NA11_LATJO</name>
<sequence>MWIQTVSDLLTVGGLETSPIDPNQSQINTDGGDPQGGGCINGCHVPSCPPEGPEQPMGSVGWVMMQVVPPGDRCLSESAGLRPINPRHSCGYKVPTNMSTQAPTFTQPLQSVVALEGSAATFEAQISGSPVPEVSWFRDGQVLSAAALPGVQISFSDGRAVLRIPAVTAAHSGRFSVRATNGAGQATSTAELLVTAETAPPSFLQRLQSSSVRQGSQVRLDVRVTGIPTPVVKFYREGAEIQSSADFRILQEGDLYSLLIAEAFPEDSGTYSVTATNSSGRATSTAELLVQGEEAVPAKKTKTVISTSQISQTRQTRVEKRMEASFQATAMMEMQVEGAELTQQLAHKTPPRVPPKPTSKSPTQPSLVARVTGGRQQSPSPVRHVKAPTPTPVRPASPTSRLSVSPIRPVKSPITARKQVAVGADVLPPWKQGDYRAEASYTTMTTVTGISTVTQLGQEQRWEQQVTGVKEAEGGKRAGAVAKVVAAVDLARVRQPVHVEGGRAEEEEAVEAELRQQAAAAAAASAAAMAADQQYRAGWTTTRVQAGQMLTTAQEFTPEPTQPLPQIQRVTEISSRVDTGLVPSPVPHFTVSKVSVPKPESSSEVSIAGTAIATLQKELSSSTARKIIKPVKSPSPSRRVAETRVTPEPIPPPFKDFSEKYQSRFGTELQRGVVVSGGMERIYEDWGAQVVEAAAVPSAGAGVIPPSLVSGLKNTNVTEGESVTLECQISGHPTPVIMWFREDYKIESSIDFQISYENGFARLVIREAFAEDSGRFTCTATNEAGTVSTSCYLLVQVSEDIESREEIAVVTEHIETAQEKLVTEEETMSQVSVAESDTAAAAPFFIKKPSIQKLVEGGSVIFECQVGGSPKPHIIWKKGGVPLTTGYRYKVAYKKETGECRLEISMTFADDAGEYSVFAKNQLGEVSASASLLEEEEYEAYMKKQEAAFKTEVTAMVQEPKVGDVPPVVVTTMEQMTTTIISGQEFHLSAIELRIIQEIELRIMRITYRELVTEDGELMVTAAEEEAVQPAFDTPVKNYRIMDGMGVTFHCKMAGMPLPKIAWFKDGQRIKAGDRYQMEVLQDGRASLRLPVVLPEDEGVYTAFATNMKGNAVSSGKLYVEPSGAGTPQRYTPQPAVQRIRSTSPRSLSRSPGRSPSRSPGRSPARRLDETDEAQLERLYKPVFVMKPSSCKCSEGQTARFDLKVVGRPMPDTYWFHNGQQVVSDYTHKIVVKEDGTQSLIIVPAMPEDSGEWTVVAQNRAGRSSLSVTLTVDAKETLVRPQFTDKLRNISVKQGTLVELAVKAIGNPLPDIVWLKNSDIITPHKHPNIRIEGTRGEAKFQIPSAVGSDSAWYTATAINKAGRDTTRCRVNVEVDYAEPEPERKLIIPKGTYKAKEITPPEVEPLHMRYGQEQWEEGDLYDKEKQQKPQFKKKLTSVRMKRFGPAHFECRLTPIGDPTMVVEWLHDGKPLAAANRLRMVNEFGYCSLDYEVAYARDSGVITCRATNKYGVDQTSATLIVKDEKGLVEETQLPEGRKGARIDEIERMAHEGGPAGVTAEEESEKMKPEIVLLPEPVRVLEGDTARFRCRVTGYPAPKVNWYLNGQLIRKSKRYRLRYDGIYYLEITEIKSYDSGEVKVVADNNLGSAEHTVKLEIQQKEDFRTHLRRAPEAKAPEAAPEPGKTSFEVVKAEKPAEDSQLKEVVKLKKAQRIVHEKATEESEELRSKFKRRTEEGYYESITAVELKSRKRDESYEDLLRKTKEELLHHAKEKEEAEKKKEEERRKVTAKPLKPERVKLSASMEAPKILERITSQTVAQGDEVKFRVRVVGRPEPECQWFKNGVQLEKTDRVYWYWPEDHVCELVIRDVRAEDSASIMVKAMNKAGETSSHAFLLVQAKQVITFTQKLEDINAKEKDTMATFECETNEPFVKVKWLKNNMEIFSGDKYRMHSDRKVHFLSVLMIDMRDDAEYACVVVDDDVRTTAKLNVEGAPLEILKQLESTEVPETYSGEFECLVSREDAEGSWFFGEKMLSPSSKYIMTSRRGRHTLSVKDVKKEDQGKYTFKVGEFKTSASLKMKLRPVTLMQPLTDLTVCEGDIAQLEVKFSQENVEGSWMKNGQPVTASNRVHIVIDKQIHKLLIEDTTKDDFGMYSFVVPAQDISTSAKLVIQTIGVLIPLKDTSAIEGTKAVLEAKISAQDISSVKWYHNDQLLTPSDRIQMVAKGAKQRLVFNRTYASDEGQYKLIVGRADTSCRFTVQPVQIVTPMKDKECSESENVTFEVEVSHTGIDAFWTFKRQPLKAGAKYKMESKNKRHTLTVMNAMKDEEGEYMFAAGEKMCSASLTVTGGAIKKPLRDLVVADSQTAVLECEVANPSAEGKWLKDGQSVDFNENVVSEVDGTVRRLVIIITKATDIGEYTYQVATSKTSATLKVEAVKVKKTLKNLNVVQTQEAVFSLELTHENVRGAQWIKNGVEIQPSDKYEISIEGTVHSLTIKNCTTQDESVYSFKLGKLSANARLNVETIKILKKPKDVTSLLGATAVFEVGISEDDIPVKWMFNKTELRPNEHYRMLSEKKTHKLIVQDVDNSKEGEYTAVVGHLQCSAHLIVESLRVTRPLKNVEVPETQVATFECEVSHFNVPSTWLKDGVEIEMSERFRIVVQGKLHQLKIMNTSRDDSAEYTFVCGNDQVSATLTVNPILITTMLQDLNAQEKDTVTFEVNINYEGITYKWLKNGVEIRSTDRCQARCKQLTHTLSIRNVHFGDSAEYTFMAGSAVTTAKLYVEARVVEFTKHLKDLKITEKKRATFECEVSEPNIQVMWMKDGQELEMSDRYKMTSDKFVHRLVLPSVRLSDAGEYTAVAGSSMSKGHLGVEGRDVRISEPSSRDITVVEKQRATFEFEVNEDDVEGRWMRNGVEIQFSVEERFNYVTIRKLHRLTISETYRSDAGEYTFLAGKNRSTMNLHVRLPEPPEIVRHMQPQTAISGRSVRFSVQVSGLPQPQVSWYKDSQALSTSYKCKFLHDGDEHTLLLLEVFPEDATVYSCEAKNDYGEATSSAPLTVEVPEVVETVAQVSPPALIAPIQDVLVTEGHPAQFQCTVSGEDLQISWFCNDREIRQSDIFRMSHYGDTCQLEISRALPNHEGEYSCVATNSAGMVTCAATLNIDVTAVEKEPVIQVQEEAKAFSSSTITVEEETQESFYTGLKLPDKTRTLELKPESKRYSSTLEKKKEKPVFLSELSPADVTVGETAVFTVKVSGFPKPSVQWFHNGQTITSSSVYTFIHERDEYSLVINKVKREFEGEYSCTVSNRFGQSTCTSYLHVQLKEPEREEKAERTKFLPTGKPPEFTKTIESVQLSEGGQAFFRYVVTGDPLPEVQWLKASFHIQPSGFCVIVNNPDGSGFINIKSVKQEHSGIYTCKASNQYGEASCTAELLVFREEIQEEHTLVKKTKGLKISMTEQTTQLMSQQERTRSDQMIYTISTEDRQIIPSEEVGTLRELDISAATLHREQLTRQAAVLQSHEIQERVSLAPTHPPQVSAVPTKQLHMATFLSSVQERQKITEQHSERILSPEVVELELAKEQPSKLMSATSEEVLPLTTVRAEALLDQTPEHMKTLTEPRQLVSGHQVESALPILGETSGVIHRPEEERSFRVTEGVKILYSAQSTGQLPVTERHSEPLPALDAATKPLIQKEQSKPVVAPVSETRVALSKSRNFTCRPEQESISPCKTQYIGQPWLL</sequence>
<comment type="subcellular location">
    <subcellularLocation>
        <location evidence="2">Cytoplasm</location>
    </subcellularLocation>
    <subcellularLocation>
        <location evidence="1">Nucleus</location>
    </subcellularLocation>
</comment>
<keyword evidence="8" id="KW-0067">ATP-binding</keyword>
<dbReference type="FunFam" id="2.60.40.10:FF:001200">
    <property type="entry name" value="Titin a"/>
    <property type="match status" value="1"/>
</dbReference>
<dbReference type="InterPro" id="IPR003599">
    <property type="entry name" value="Ig_sub"/>
</dbReference>
<evidence type="ECO:0000256" key="6">
    <source>
        <dbReference type="ARBA" id="ARBA00022737"/>
    </source>
</evidence>
<keyword evidence="7" id="KW-0547">Nucleotide-binding</keyword>
<dbReference type="FunFam" id="2.60.40.10:FF:000714">
    <property type="entry name" value="Titin novex-3"/>
    <property type="match status" value="3"/>
</dbReference>
<dbReference type="SUPFAM" id="SSF48726">
    <property type="entry name" value="Immunoglobulin"/>
    <property type="match status" value="26"/>
</dbReference>
<feature type="domain" description="Ig-like" evidence="14">
    <location>
        <begin position="1182"/>
        <end position="1271"/>
    </location>
</feature>
<feature type="domain" description="Ig-like" evidence="14">
    <location>
        <begin position="1428"/>
        <end position="1518"/>
    </location>
</feature>
<evidence type="ECO:0000256" key="1">
    <source>
        <dbReference type="ARBA" id="ARBA00004123"/>
    </source>
</evidence>
<evidence type="ECO:0000256" key="2">
    <source>
        <dbReference type="ARBA" id="ARBA00004496"/>
    </source>
</evidence>
<dbReference type="CDD" id="cd00096">
    <property type="entry name" value="Ig"/>
    <property type="match status" value="2"/>
</dbReference>
<dbReference type="SMART" id="SM00408">
    <property type="entry name" value="IGc2"/>
    <property type="match status" value="17"/>
</dbReference>
<dbReference type="GO" id="GO:0005524">
    <property type="term" value="F:ATP binding"/>
    <property type="evidence" value="ECO:0007669"/>
    <property type="project" value="UniProtKB-KW"/>
</dbReference>
<dbReference type="GO" id="GO:0031674">
    <property type="term" value="C:I band"/>
    <property type="evidence" value="ECO:0007669"/>
    <property type="project" value="UniProtKB-ARBA"/>
</dbReference>
<evidence type="ECO:0000256" key="3">
    <source>
        <dbReference type="ARBA" id="ARBA00006692"/>
    </source>
</evidence>
<feature type="domain" description="Ig-like" evidence="14">
    <location>
        <begin position="843"/>
        <end position="933"/>
    </location>
</feature>
<feature type="domain" description="Ig-like" evidence="14">
    <location>
        <begin position="1566"/>
        <end position="1653"/>
    </location>
</feature>
<dbReference type="FunFam" id="2.60.40.10:FF:000792">
    <property type="entry name" value="titin isoform X1"/>
    <property type="match status" value="1"/>
</dbReference>
<evidence type="ECO:0000256" key="8">
    <source>
        <dbReference type="ARBA" id="ARBA00022840"/>
    </source>
</evidence>
<evidence type="ECO:0000256" key="10">
    <source>
        <dbReference type="ARBA" id="ARBA00023157"/>
    </source>
</evidence>
<dbReference type="FunFam" id="2.60.40.10:FF:001213">
    <property type="entry name" value="titin isoform X1"/>
    <property type="match status" value="2"/>
</dbReference>
<dbReference type="FunFam" id="2.60.40.10:FF:000107">
    <property type="entry name" value="Myosin, light chain kinase a"/>
    <property type="match status" value="1"/>
</dbReference>
<feature type="domain" description="Ig-like" evidence="14">
    <location>
        <begin position="3067"/>
        <end position="3155"/>
    </location>
</feature>
<dbReference type="InterPro" id="IPR007110">
    <property type="entry name" value="Ig-like_dom"/>
</dbReference>
<feature type="region of interest" description="Disordered" evidence="13">
    <location>
        <begin position="15"/>
        <end position="35"/>
    </location>
</feature>
<dbReference type="FunFam" id="2.60.40.10:FF:000981">
    <property type="entry name" value="Titin a"/>
    <property type="match status" value="1"/>
</dbReference>
<keyword evidence="12" id="KW-0393">Immunoglobulin domain</keyword>
<feature type="region of interest" description="Disordered" evidence="13">
    <location>
        <begin position="345"/>
        <end position="406"/>
    </location>
</feature>
<dbReference type="InterPro" id="IPR015129">
    <property type="entry name" value="Titin_Z_rpt"/>
</dbReference>
<feature type="domain" description="Ig-like" evidence="14">
    <location>
        <begin position="1030"/>
        <end position="1114"/>
    </location>
</feature>
<organism evidence="15 16">
    <name type="scientific">Lates japonicus</name>
    <name type="common">Japanese lates</name>
    <dbReference type="NCBI Taxonomy" id="270547"/>
    <lineage>
        <taxon>Eukaryota</taxon>
        <taxon>Metazoa</taxon>
        <taxon>Chordata</taxon>
        <taxon>Craniata</taxon>
        <taxon>Vertebrata</taxon>
        <taxon>Euteleostomi</taxon>
        <taxon>Actinopterygii</taxon>
        <taxon>Neopterygii</taxon>
        <taxon>Teleostei</taxon>
        <taxon>Neoteleostei</taxon>
        <taxon>Acanthomorphata</taxon>
        <taxon>Carangaria</taxon>
        <taxon>Carangaria incertae sedis</taxon>
        <taxon>Centropomidae</taxon>
        <taxon>Lates</taxon>
    </lineage>
</organism>
<evidence type="ECO:0000256" key="4">
    <source>
        <dbReference type="ARBA" id="ARBA00022490"/>
    </source>
</evidence>
<evidence type="ECO:0000259" key="14">
    <source>
        <dbReference type="PROSITE" id="PS50835"/>
    </source>
</evidence>
<keyword evidence="6" id="KW-0677">Repeat</keyword>
<feature type="region of interest" description="Disordered" evidence="13">
    <location>
        <begin position="1120"/>
        <end position="1172"/>
    </location>
</feature>
<feature type="domain" description="Ig-like" evidence="14">
    <location>
        <begin position="3224"/>
        <end position="3314"/>
    </location>
</feature>
<dbReference type="FunFam" id="2.60.40.10:FF:000147">
    <property type="entry name" value="Myosin light chain kinase"/>
    <property type="match status" value="1"/>
</dbReference>
<dbReference type="PROSITE" id="PS50835">
    <property type="entry name" value="IG_LIKE"/>
    <property type="match status" value="19"/>
</dbReference>
<dbReference type="FunFam" id="2.60.40.10:FF:000659">
    <property type="entry name" value="titin isoform X1"/>
    <property type="match status" value="1"/>
</dbReference>
<dbReference type="Pfam" id="PF07679">
    <property type="entry name" value="I-set"/>
    <property type="match status" value="26"/>
</dbReference>
<dbReference type="Pfam" id="PF09042">
    <property type="entry name" value="Titin_Z"/>
    <property type="match status" value="1"/>
</dbReference>
<feature type="domain" description="Ig-like" evidence="14">
    <location>
        <begin position="2337"/>
        <end position="2427"/>
    </location>
</feature>
<dbReference type="FunFam" id="2.60.40.10:FF:000425">
    <property type="entry name" value="Myosin light chain kinase"/>
    <property type="match status" value="1"/>
</dbReference>
<feature type="region of interest" description="Disordered" evidence="13">
    <location>
        <begin position="631"/>
        <end position="653"/>
    </location>
</feature>
<dbReference type="InterPro" id="IPR013783">
    <property type="entry name" value="Ig-like_fold"/>
</dbReference>
<evidence type="ECO:0000256" key="7">
    <source>
        <dbReference type="ARBA" id="ARBA00022741"/>
    </source>
</evidence>
<dbReference type="FunFam" id="2.60.40.10:FF:000050">
    <property type="entry name" value="Titin isoform B"/>
    <property type="match status" value="7"/>
</dbReference>